<evidence type="ECO:0000256" key="9">
    <source>
        <dbReference type="ARBA" id="ARBA00023242"/>
    </source>
</evidence>
<dbReference type="InterPro" id="IPR041355">
    <property type="entry name" value="Pre-SET_CXC"/>
</dbReference>
<evidence type="ECO:0000256" key="4">
    <source>
        <dbReference type="ARBA" id="ARBA00022679"/>
    </source>
</evidence>
<dbReference type="InterPro" id="IPR044438">
    <property type="entry name" value="EZH1_SET"/>
</dbReference>
<dbReference type="PROSITE" id="PS51633">
    <property type="entry name" value="CXC"/>
    <property type="match status" value="1"/>
</dbReference>
<dbReference type="SMART" id="SM00317">
    <property type="entry name" value="SET"/>
    <property type="match status" value="1"/>
</dbReference>
<evidence type="ECO:0000256" key="5">
    <source>
        <dbReference type="ARBA" id="ARBA00022691"/>
    </source>
</evidence>
<dbReference type="EMBL" id="SGJD01001916">
    <property type="protein sequence ID" value="KAB0397690.1"/>
    <property type="molecule type" value="Genomic_DNA"/>
</dbReference>
<dbReference type="Pfam" id="PF18118">
    <property type="entry name" value="PRC2_HTH_1"/>
    <property type="match status" value="1"/>
</dbReference>
<keyword evidence="8" id="KW-0804">Transcription</keyword>
<dbReference type="AlphaFoldDB" id="A0A643CC23"/>
<dbReference type="InterPro" id="IPR033467">
    <property type="entry name" value="Tesmin/TSO1-like_CXC"/>
</dbReference>
<evidence type="ECO:0000256" key="2">
    <source>
        <dbReference type="ARBA" id="ARBA00012186"/>
    </source>
</evidence>
<dbReference type="InterPro" id="IPR041343">
    <property type="entry name" value="PRC2_HTH_1"/>
</dbReference>
<keyword evidence="3" id="KW-0489">Methyltransferase</keyword>
<proteinExistence type="predicted"/>
<evidence type="ECO:0000256" key="11">
    <source>
        <dbReference type="SAM" id="MobiDB-lite"/>
    </source>
</evidence>
<evidence type="ECO:0000313" key="14">
    <source>
        <dbReference type="EMBL" id="KAB0397690.1"/>
    </source>
</evidence>
<feature type="region of interest" description="Disordered" evidence="11">
    <location>
        <begin position="265"/>
        <end position="308"/>
    </location>
</feature>
<keyword evidence="4" id="KW-0808">Transferase</keyword>
<sequence>MAVILSDSRKQIIACTGISKGVERVEVLDSGRTIRFLFLGGNGLRLRKTEDGGTEDTCKTIPFALHSTRKMDIPNPPTSKCITYWKRKVKSEYMRLRQLKRLQANMGAKALYVANFAKVQEKTQILNEEWKKLRVQPVQLMKPVSGHPFLKKCTIESIFPGFASQHMLMRSLNTVALVPIMYSWSPLQQNFMVRIESTVVEDETVLCNIPYMGDEVKEEDETFIEELINNYDGKVHGEEEMIPGSVLISDAVFLELVDALNQYSDEEEEGHNDTSDGKQDDSKEDLPVTRKRKRHAIEGNKKSSKKQFPNDMIFSAIASMFPENGVPDDMKERYRELTEMSDPNALPPQCTPNIDGPNAKSVQREQSLHSFHTLFCRRCFKYDCFLHPFHATPNVYKRKNKEIKIEPEPCGTDCFLLLEGAKEYAMLHNPRSKCSGRRRRRHHVVSASCSNTSASAVAETKEGDSDRDTGNDWASSSSGTANSRCQTPTKQKASPAPPQLCVVEAPSEPVEWTGAEESLFRPSTWLDHLSDHSGQGEVTGPVGFLFQVFQFAVKESLILKLPTDELMNPSQKKKRKHRQGSDRGLSVAGLSLCSDLPWDFPAVSLFSHCPTVQRHPAGGQPSQCSLLWAAHCRKIQLKKDNSSTQVYNYQPCDHPDRPCDSTCPCIMTQNFCEKFCQCNPDCQNRFPGCRCKTQCNTKQCPCYLAVRECDPDLCLTCGASEHWDCKVVSCKNCSIQRGLKKHLLLAPSDVAGWGTFIKESVQKNEFISEYCGELISQDEADRRGKVYDKYMSSFLFNLNNDFVVDATRKGNKIRFANHSVNPNCYAKVVMVNGDHRIGIFAKRAIQAGEELFFDYRYSQADALKYVGIERETDVL</sequence>
<dbReference type="GO" id="GO:0003682">
    <property type="term" value="F:chromatin binding"/>
    <property type="evidence" value="ECO:0007669"/>
    <property type="project" value="TreeGrafter"/>
</dbReference>
<dbReference type="PANTHER" id="PTHR45747:SF1">
    <property type="entry name" value="HISTONE-LYSINE N-METHYLTRANSFERASE EZH1"/>
    <property type="match status" value="1"/>
</dbReference>
<organism evidence="14 15">
    <name type="scientific">Balaenoptera physalus</name>
    <name type="common">Fin whale</name>
    <name type="synonym">Balaena physalus</name>
    <dbReference type="NCBI Taxonomy" id="9770"/>
    <lineage>
        <taxon>Eukaryota</taxon>
        <taxon>Metazoa</taxon>
        <taxon>Chordata</taxon>
        <taxon>Craniata</taxon>
        <taxon>Vertebrata</taxon>
        <taxon>Euteleostomi</taxon>
        <taxon>Mammalia</taxon>
        <taxon>Eutheria</taxon>
        <taxon>Laurasiatheria</taxon>
        <taxon>Artiodactyla</taxon>
        <taxon>Whippomorpha</taxon>
        <taxon>Cetacea</taxon>
        <taxon>Mysticeti</taxon>
        <taxon>Balaenopteridae</taxon>
        <taxon>Balaenoptera</taxon>
    </lineage>
</organism>
<dbReference type="SUPFAM" id="SSF82199">
    <property type="entry name" value="SET domain"/>
    <property type="match status" value="1"/>
</dbReference>
<dbReference type="CDD" id="cd19217">
    <property type="entry name" value="SET_EZH1"/>
    <property type="match status" value="1"/>
</dbReference>
<feature type="compositionally biased region" description="Basic and acidic residues" evidence="11">
    <location>
        <begin position="271"/>
        <end position="288"/>
    </location>
</feature>
<evidence type="ECO:0000256" key="10">
    <source>
        <dbReference type="ARBA" id="ARBA00048568"/>
    </source>
</evidence>
<evidence type="ECO:0000259" key="12">
    <source>
        <dbReference type="PROSITE" id="PS50280"/>
    </source>
</evidence>
<feature type="compositionally biased region" description="Basic and acidic residues" evidence="11">
    <location>
        <begin position="459"/>
        <end position="470"/>
    </location>
</feature>
<dbReference type="GO" id="GO:0032259">
    <property type="term" value="P:methylation"/>
    <property type="evidence" value="ECO:0007669"/>
    <property type="project" value="UniProtKB-KW"/>
</dbReference>
<comment type="subcellular location">
    <subcellularLocation>
        <location evidence="1">Nucleus</location>
    </subcellularLocation>
</comment>
<feature type="domain" description="CXC" evidence="13">
    <location>
        <begin position="632"/>
        <end position="734"/>
    </location>
</feature>
<evidence type="ECO:0000256" key="7">
    <source>
        <dbReference type="ARBA" id="ARBA00023015"/>
    </source>
</evidence>
<keyword evidence="15" id="KW-1185">Reference proteome</keyword>
<dbReference type="Proteomes" id="UP000437017">
    <property type="component" value="Unassembled WGS sequence"/>
</dbReference>
<dbReference type="PANTHER" id="PTHR45747">
    <property type="entry name" value="HISTONE-LYSINE N-METHYLTRANSFERASE E(Z)"/>
    <property type="match status" value="1"/>
</dbReference>
<accession>A0A643CC23</accession>
<dbReference type="OrthoDB" id="6141102at2759"/>
<dbReference type="InterPro" id="IPR045318">
    <property type="entry name" value="EZH1/2-like"/>
</dbReference>
<comment type="caution">
    <text evidence="14">The sequence shown here is derived from an EMBL/GenBank/DDBJ whole genome shotgun (WGS) entry which is preliminary data.</text>
</comment>
<dbReference type="Pfam" id="PF00856">
    <property type="entry name" value="SET"/>
    <property type="match status" value="1"/>
</dbReference>
<dbReference type="GO" id="GO:0035098">
    <property type="term" value="C:ESC/E(Z) complex"/>
    <property type="evidence" value="ECO:0007669"/>
    <property type="project" value="TreeGrafter"/>
</dbReference>
<dbReference type="InterPro" id="IPR021654">
    <property type="entry name" value="EZH1/EZH2"/>
</dbReference>
<evidence type="ECO:0000313" key="15">
    <source>
        <dbReference type="Proteomes" id="UP000437017"/>
    </source>
</evidence>
<dbReference type="Pfam" id="PF18264">
    <property type="entry name" value="preSET_CXC"/>
    <property type="match status" value="1"/>
</dbReference>
<feature type="region of interest" description="Disordered" evidence="11">
    <location>
        <begin position="445"/>
        <end position="499"/>
    </location>
</feature>
<keyword evidence="5" id="KW-0949">S-adenosyl-L-methionine</keyword>
<dbReference type="InterPro" id="IPR048358">
    <property type="entry name" value="EZH1/2_MCSS"/>
</dbReference>
<dbReference type="GO" id="GO:0031507">
    <property type="term" value="P:heterochromatin formation"/>
    <property type="evidence" value="ECO:0007669"/>
    <property type="project" value="TreeGrafter"/>
</dbReference>
<dbReference type="InterPro" id="IPR046341">
    <property type="entry name" value="SET_dom_sf"/>
</dbReference>
<evidence type="ECO:0000259" key="13">
    <source>
        <dbReference type="PROSITE" id="PS51633"/>
    </source>
</evidence>
<comment type="catalytic activity">
    <reaction evidence="10">
        <text>L-lysyl(27)-[histone H3] + 3 S-adenosyl-L-methionine = N(6),N(6),N(6)-trimethyl-L-lysyl(27)-[histone H3] + 3 S-adenosyl-L-homocysteine + 3 H(+)</text>
        <dbReference type="Rhea" id="RHEA:60292"/>
        <dbReference type="Rhea" id="RHEA-COMP:15535"/>
        <dbReference type="Rhea" id="RHEA-COMP:15548"/>
        <dbReference type="ChEBI" id="CHEBI:15378"/>
        <dbReference type="ChEBI" id="CHEBI:29969"/>
        <dbReference type="ChEBI" id="CHEBI:57856"/>
        <dbReference type="ChEBI" id="CHEBI:59789"/>
        <dbReference type="ChEBI" id="CHEBI:61961"/>
        <dbReference type="EC" id="2.1.1.356"/>
    </reaction>
</comment>
<name>A0A643CC23_BALPH</name>
<evidence type="ECO:0000256" key="1">
    <source>
        <dbReference type="ARBA" id="ARBA00004123"/>
    </source>
</evidence>
<dbReference type="Pfam" id="PF21358">
    <property type="entry name" value="Ezh2_MCSS"/>
    <property type="match status" value="1"/>
</dbReference>
<dbReference type="InterPro" id="IPR001214">
    <property type="entry name" value="SET_dom"/>
</dbReference>
<feature type="compositionally biased region" description="Polar residues" evidence="11">
    <location>
        <begin position="472"/>
        <end position="492"/>
    </location>
</feature>
<protein>
    <recommendedName>
        <fullName evidence="2">[histone H3]-lysine(27) N-trimethyltransferase</fullName>
        <ecNumber evidence="2">2.1.1.356</ecNumber>
    </recommendedName>
</protein>
<gene>
    <name evidence="14" type="ORF">E2I00_019139</name>
</gene>
<evidence type="ECO:0000256" key="6">
    <source>
        <dbReference type="ARBA" id="ARBA00022853"/>
    </source>
</evidence>
<dbReference type="EC" id="2.1.1.356" evidence="2"/>
<evidence type="ECO:0000256" key="8">
    <source>
        <dbReference type="ARBA" id="ARBA00023163"/>
    </source>
</evidence>
<reference evidence="14 15" key="1">
    <citation type="journal article" date="2019" name="PLoS ONE">
        <title>Genomic analyses reveal an absence of contemporary introgressive admixture between fin whales and blue whales, despite known hybrids.</title>
        <authorList>
            <person name="Westbury M.V."/>
            <person name="Petersen B."/>
            <person name="Lorenzen E.D."/>
        </authorList>
    </citation>
    <scope>NUCLEOTIDE SEQUENCE [LARGE SCALE GENOMIC DNA]</scope>
    <source>
        <strain evidence="14">FinWhale-01</strain>
    </source>
</reference>
<dbReference type="PROSITE" id="PS50280">
    <property type="entry name" value="SET"/>
    <property type="match status" value="1"/>
</dbReference>
<feature type="domain" description="SET" evidence="12">
    <location>
        <begin position="741"/>
        <end position="856"/>
    </location>
</feature>
<dbReference type="Pfam" id="PF11616">
    <property type="entry name" value="EZH2_WD-Binding"/>
    <property type="match status" value="1"/>
</dbReference>
<dbReference type="InterPro" id="IPR026489">
    <property type="entry name" value="CXC_dom"/>
</dbReference>
<keyword evidence="9" id="KW-0539">Nucleus</keyword>
<evidence type="ECO:0000256" key="3">
    <source>
        <dbReference type="ARBA" id="ARBA00022603"/>
    </source>
</evidence>
<keyword evidence="6" id="KW-0156">Chromatin regulator</keyword>
<dbReference type="GO" id="GO:0140951">
    <property type="term" value="F:histone H3K27 trimethyltransferase activity"/>
    <property type="evidence" value="ECO:0007669"/>
    <property type="project" value="UniProtKB-EC"/>
</dbReference>
<dbReference type="FunFam" id="2.170.270.10:FF:000001">
    <property type="entry name" value="Putative histone-lysine N-methyltransferase EZH2"/>
    <property type="match status" value="1"/>
</dbReference>
<dbReference type="SMART" id="SM01114">
    <property type="entry name" value="CXC"/>
    <property type="match status" value="1"/>
</dbReference>
<dbReference type="Gene3D" id="2.170.270.10">
    <property type="entry name" value="SET domain"/>
    <property type="match status" value="1"/>
</dbReference>
<keyword evidence="7" id="KW-0805">Transcription regulation</keyword>